<dbReference type="RefSeq" id="WP_094024772.1">
    <property type="nucleotide sequence ID" value="NZ_NGAF01000002.1"/>
</dbReference>
<evidence type="ECO:0000313" key="2">
    <source>
        <dbReference type="Proteomes" id="UP000215506"/>
    </source>
</evidence>
<protein>
    <submittedName>
        <fullName evidence="1">Uncharacterized protein</fullName>
    </submittedName>
</protein>
<comment type="caution">
    <text evidence="1">The sequence shown here is derived from an EMBL/GenBank/DDBJ whole genome shotgun (WGS) entry which is preliminary data.</text>
</comment>
<sequence length="157" mass="17748">MTEPWPTVHTLAERVVINSEQRTITVDRHPLQSEVPPQVQLYKMGAGDGPDMLHGITITLRVNRLAVDSRGYLFVDDRLFPWLLSNNGPLISYYDRAFLITLELYAQRVDEVPQRVQLTDRGAAIVECGLSVRHMHELETGCSPDNLCAECRGYLNA</sequence>
<name>A0A231HCZ6_9NOCA</name>
<dbReference type="Proteomes" id="UP000215506">
    <property type="component" value="Unassembled WGS sequence"/>
</dbReference>
<organism evidence="1 2">
    <name type="scientific">Nocardia cerradoensis</name>
    <dbReference type="NCBI Taxonomy" id="85688"/>
    <lineage>
        <taxon>Bacteria</taxon>
        <taxon>Bacillati</taxon>
        <taxon>Actinomycetota</taxon>
        <taxon>Actinomycetes</taxon>
        <taxon>Mycobacteriales</taxon>
        <taxon>Nocardiaceae</taxon>
        <taxon>Nocardia</taxon>
    </lineage>
</organism>
<keyword evidence="2" id="KW-1185">Reference proteome</keyword>
<accession>A0A231HCZ6</accession>
<dbReference type="EMBL" id="NGAF01000002">
    <property type="protein sequence ID" value="OXR46638.1"/>
    <property type="molecule type" value="Genomic_DNA"/>
</dbReference>
<evidence type="ECO:0000313" key="1">
    <source>
        <dbReference type="EMBL" id="OXR46638.1"/>
    </source>
</evidence>
<gene>
    <name evidence="1" type="ORF">B7C42_01612</name>
</gene>
<dbReference type="AlphaFoldDB" id="A0A231HCZ6"/>
<reference evidence="1 2" key="1">
    <citation type="submission" date="2017-07" db="EMBL/GenBank/DDBJ databases">
        <title>First draft Genome Sequence of Nocardia cerradoensis isolated from human infection.</title>
        <authorList>
            <person name="Carrasco G."/>
        </authorList>
    </citation>
    <scope>NUCLEOTIDE SEQUENCE [LARGE SCALE GENOMIC DNA]</scope>
    <source>
        <strain evidence="1 2">CNM20130759</strain>
    </source>
</reference>
<proteinExistence type="predicted"/>